<dbReference type="RefSeq" id="WP_184946980.1">
    <property type="nucleotide sequence ID" value="NZ_JACHJV010000004.1"/>
</dbReference>
<proteinExistence type="predicted"/>
<protein>
    <submittedName>
        <fullName evidence="1">Uncharacterized protein</fullName>
    </submittedName>
</protein>
<accession>A0A7W7RBR1</accession>
<dbReference type="Proteomes" id="UP000540506">
    <property type="component" value="Unassembled WGS sequence"/>
</dbReference>
<keyword evidence="2" id="KW-1185">Reference proteome</keyword>
<evidence type="ECO:0000313" key="1">
    <source>
        <dbReference type="EMBL" id="MBB4929042.1"/>
    </source>
</evidence>
<organism evidence="1 2">
    <name type="scientific">Kitasatospora kifunensis</name>
    <name type="common">Streptomyces kifunensis</name>
    <dbReference type="NCBI Taxonomy" id="58351"/>
    <lineage>
        <taxon>Bacteria</taxon>
        <taxon>Bacillati</taxon>
        <taxon>Actinomycetota</taxon>
        <taxon>Actinomycetes</taxon>
        <taxon>Kitasatosporales</taxon>
        <taxon>Streptomycetaceae</taxon>
        <taxon>Kitasatospora</taxon>
    </lineage>
</organism>
<sequence>MKTDNGRRLANREELVEHSGYSLPFINQLWRDRATNGHPEARVVDGVMHWDIEQWDKWFEGYRKEHQSERDLSRVNRDGDPSELLPPAKQARVLGVDPARITQYEQNPPPHWPAPAETVELPTRTRNLRTRQQLWDWVDNPKSGFGTTGGHATWRKGTVLAKKTKAPDPRIALAAAALAELPEKKPGEVAVILSERHGQAVNTWKSIITKARKQPTQ</sequence>
<dbReference type="AlphaFoldDB" id="A0A7W7RBR1"/>
<evidence type="ECO:0000313" key="2">
    <source>
        <dbReference type="Proteomes" id="UP000540506"/>
    </source>
</evidence>
<name>A0A7W7RBR1_KITKI</name>
<comment type="caution">
    <text evidence="1">The sequence shown here is derived from an EMBL/GenBank/DDBJ whole genome shotgun (WGS) entry which is preliminary data.</text>
</comment>
<gene>
    <name evidence="1" type="ORF">FHR34_008141</name>
</gene>
<reference evidence="1 2" key="1">
    <citation type="submission" date="2020-08" db="EMBL/GenBank/DDBJ databases">
        <title>Sequencing the genomes of 1000 actinobacteria strains.</title>
        <authorList>
            <person name="Klenk H.-P."/>
        </authorList>
    </citation>
    <scope>NUCLEOTIDE SEQUENCE [LARGE SCALE GENOMIC DNA]</scope>
    <source>
        <strain evidence="1 2">DSM 41654</strain>
    </source>
</reference>
<dbReference type="EMBL" id="JACHJV010000004">
    <property type="protein sequence ID" value="MBB4929042.1"/>
    <property type="molecule type" value="Genomic_DNA"/>
</dbReference>